<feature type="compositionally biased region" description="Low complexity" evidence="1">
    <location>
        <begin position="214"/>
        <end position="227"/>
    </location>
</feature>
<dbReference type="Proteomes" id="UP001430848">
    <property type="component" value="Unassembled WGS sequence"/>
</dbReference>
<evidence type="ECO:0000313" key="2">
    <source>
        <dbReference type="EMBL" id="KAK7741135.1"/>
    </source>
</evidence>
<dbReference type="EMBL" id="JAKNSF020000002">
    <property type="protein sequence ID" value="KAK7741135.1"/>
    <property type="molecule type" value="Genomic_DNA"/>
</dbReference>
<gene>
    <name evidence="2" type="ORF">SLS63_000688</name>
</gene>
<protein>
    <submittedName>
        <fullName evidence="2">Uncharacterized protein</fullName>
    </submittedName>
</protein>
<feature type="compositionally biased region" description="Basic and acidic residues" evidence="1">
    <location>
        <begin position="31"/>
        <end position="54"/>
    </location>
</feature>
<feature type="compositionally biased region" description="Polar residues" evidence="1">
    <location>
        <begin position="1"/>
        <end position="12"/>
    </location>
</feature>
<feature type="region of interest" description="Disordered" evidence="1">
    <location>
        <begin position="1"/>
        <end position="102"/>
    </location>
</feature>
<feature type="compositionally biased region" description="Low complexity" evidence="1">
    <location>
        <begin position="501"/>
        <end position="514"/>
    </location>
</feature>
<feature type="region of interest" description="Disordered" evidence="1">
    <location>
        <begin position="211"/>
        <end position="237"/>
    </location>
</feature>
<sequence length="579" mass="63746">MQSTNKTAPQGNDTERPQASPDPKGKGKQKMTRDWAKEVGESSRQDELVTRKPDAPGLEESSWNSDNPKGYKGPASRQNDRQTAGKNRRAGEMAPGDPGLQKAQKYRSLATMNLTHDANDMPSFVEPSVKRTWQGTNVMTGYGGGYFAQIDPSTSEGLDMADLMMKETAKDSFMGEYSAPAIKKTRGSTIRNVIEGRLTDESKVGKRLIKRKSQAAPQAQPVAQPLQPARPPPRVGQNVTLTQRSASCAVCRTDTHGTGDCPGGHEMRHGDVPICPYCHTTSANDMRGHTFDTNEINTGRKDWGCRYIREVVKEYKTNVDARKFLTEHLLVNRKGKGPVRAYRQENCFVALALEISRRWCDGQMPEDIDYVWPLTKADAVRHAAALRNWDNLAPDDRPRSSLDGLEIGEICRRYEAGDIPPQIFGPYDNMLRGPSRRGPYDFSALRAGSRARFPDTVGPTAAAEKQEAGPLNESVPADESLTEILNNRAPKLAQGDDGNVSELSSISSSDTSLDLNLSQPVDATEKAQGAEDVQVEEDLIGYSDTATSKLPSEIKKTRAGVLDEQSSDDDWFMKARKKT</sequence>
<proteinExistence type="predicted"/>
<feature type="region of interest" description="Disordered" evidence="1">
    <location>
        <begin position="558"/>
        <end position="579"/>
    </location>
</feature>
<feature type="region of interest" description="Disordered" evidence="1">
    <location>
        <begin position="451"/>
        <end position="476"/>
    </location>
</feature>
<keyword evidence="3" id="KW-1185">Reference proteome</keyword>
<feature type="region of interest" description="Disordered" evidence="1">
    <location>
        <begin position="490"/>
        <end position="514"/>
    </location>
</feature>
<name>A0ABR1PMY3_DIAER</name>
<reference evidence="2 3" key="1">
    <citation type="submission" date="2024-02" db="EMBL/GenBank/DDBJ databases">
        <title>De novo assembly and annotation of 12 fungi associated with fruit tree decline syndrome in Ontario, Canada.</title>
        <authorList>
            <person name="Sulman M."/>
            <person name="Ellouze W."/>
            <person name="Ilyukhin E."/>
        </authorList>
    </citation>
    <scope>NUCLEOTIDE SEQUENCE [LARGE SCALE GENOMIC DNA]</scope>
    <source>
        <strain evidence="2 3">M169</strain>
    </source>
</reference>
<evidence type="ECO:0000313" key="3">
    <source>
        <dbReference type="Proteomes" id="UP001430848"/>
    </source>
</evidence>
<evidence type="ECO:0000256" key="1">
    <source>
        <dbReference type="SAM" id="MobiDB-lite"/>
    </source>
</evidence>
<comment type="caution">
    <text evidence="2">The sequence shown here is derived from an EMBL/GenBank/DDBJ whole genome shotgun (WGS) entry which is preliminary data.</text>
</comment>
<accession>A0ABR1PMY3</accession>
<organism evidence="2 3">
    <name type="scientific">Diaporthe eres</name>
    <name type="common">Phomopsis oblonga</name>
    <dbReference type="NCBI Taxonomy" id="83184"/>
    <lineage>
        <taxon>Eukaryota</taxon>
        <taxon>Fungi</taxon>
        <taxon>Dikarya</taxon>
        <taxon>Ascomycota</taxon>
        <taxon>Pezizomycotina</taxon>
        <taxon>Sordariomycetes</taxon>
        <taxon>Sordariomycetidae</taxon>
        <taxon>Diaporthales</taxon>
        <taxon>Diaporthaceae</taxon>
        <taxon>Diaporthe</taxon>
        <taxon>Diaporthe eres species complex</taxon>
    </lineage>
</organism>